<name>W4JXL7_HETIT</name>
<sequence>MVTFSALDVTGFAPNLIDMLKASTSLEKVAENDFHIQCVTYAARFDCMVYRRQWVCKRIAAPRPDSRHSVQELNESTVQSVMFVNVSAFIRCVELYSVISIYDAYEFQIHLPRKSRCNSMSEQTLFVPSNVIIQQDINYAGLAFWRHANRQSLSLVTLAQRVHLTTKKQRACTRETPQSLPRSRFQPDGRNWLSRECTRRYAAVPHLITKQ</sequence>
<evidence type="ECO:0000313" key="1">
    <source>
        <dbReference type="EMBL" id="ETW77641.1"/>
    </source>
</evidence>
<dbReference type="KEGG" id="hir:HETIRDRAFT_421751"/>
<reference evidence="1 2" key="1">
    <citation type="journal article" date="2012" name="New Phytol.">
        <title>Insight into trade-off between wood decay and parasitism from the genome of a fungal forest pathogen.</title>
        <authorList>
            <person name="Olson A."/>
            <person name="Aerts A."/>
            <person name="Asiegbu F."/>
            <person name="Belbahri L."/>
            <person name="Bouzid O."/>
            <person name="Broberg A."/>
            <person name="Canback B."/>
            <person name="Coutinho P.M."/>
            <person name="Cullen D."/>
            <person name="Dalman K."/>
            <person name="Deflorio G."/>
            <person name="van Diepen L.T."/>
            <person name="Dunand C."/>
            <person name="Duplessis S."/>
            <person name="Durling M."/>
            <person name="Gonthier P."/>
            <person name="Grimwood J."/>
            <person name="Fossdal C.G."/>
            <person name="Hansson D."/>
            <person name="Henrissat B."/>
            <person name="Hietala A."/>
            <person name="Himmelstrand K."/>
            <person name="Hoffmeister D."/>
            <person name="Hogberg N."/>
            <person name="James T.Y."/>
            <person name="Karlsson M."/>
            <person name="Kohler A."/>
            <person name="Kues U."/>
            <person name="Lee Y.H."/>
            <person name="Lin Y.C."/>
            <person name="Lind M."/>
            <person name="Lindquist E."/>
            <person name="Lombard V."/>
            <person name="Lucas S."/>
            <person name="Lunden K."/>
            <person name="Morin E."/>
            <person name="Murat C."/>
            <person name="Park J."/>
            <person name="Raffaello T."/>
            <person name="Rouze P."/>
            <person name="Salamov A."/>
            <person name="Schmutz J."/>
            <person name="Solheim H."/>
            <person name="Stahlberg J."/>
            <person name="Velez H."/>
            <person name="de Vries R.P."/>
            <person name="Wiebenga A."/>
            <person name="Woodward S."/>
            <person name="Yakovlev I."/>
            <person name="Garbelotto M."/>
            <person name="Martin F."/>
            <person name="Grigoriev I.V."/>
            <person name="Stenlid J."/>
        </authorList>
    </citation>
    <scope>NUCLEOTIDE SEQUENCE [LARGE SCALE GENOMIC DNA]</scope>
    <source>
        <strain evidence="1 2">TC 32-1</strain>
    </source>
</reference>
<organism evidence="1 2">
    <name type="scientific">Heterobasidion irregulare (strain TC 32-1)</name>
    <dbReference type="NCBI Taxonomy" id="747525"/>
    <lineage>
        <taxon>Eukaryota</taxon>
        <taxon>Fungi</taxon>
        <taxon>Dikarya</taxon>
        <taxon>Basidiomycota</taxon>
        <taxon>Agaricomycotina</taxon>
        <taxon>Agaricomycetes</taxon>
        <taxon>Russulales</taxon>
        <taxon>Bondarzewiaceae</taxon>
        <taxon>Heterobasidion</taxon>
        <taxon>Heterobasidion annosum species complex</taxon>
    </lineage>
</organism>
<evidence type="ECO:0000313" key="2">
    <source>
        <dbReference type="Proteomes" id="UP000030671"/>
    </source>
</evidence>
<protein>
    <submittedName>
        <fullName evidence="1">Uncharacterized protein</fullName>
    </submittedName>
</protein>
<dbReference type="HOGENOM" id="CLU_1305015_0_0_1"/>
<proteinExistence type="predicted"/>
<dbReference type="AlphaFoldDB" id="W4JXL7"/>
<dbReference type="EMBL" id="KI925463">
    <property type="protein sequence ID" value="ETW77641.1"/>
    <property type="molecule type" value="Genomic_DNA"/>
</dbReference>
<accession>W4JXL7</accession>
<gene>
    <name evidence="1" type="ORF">HETIRDRAFT_421751</name>
</gene>
<dbReference type="Proteomes" id="UP000030671">
    <property type="component" value="Unassembled WGS sequence"/>
</dbReference>
<dbReference type="RefSeq" id="XP_009551120.1">
    <property type="nucleotide sequence ID" value="XM_009552825.1"/>
</dbReference>
<dbReference type="InParanoid" id="W4JXL7"/>
<dbReference type="GeneID" id="20673745"/>
<keyword evidence="2" id="KW-1185">Reference proteome</keyword>